<reference evidence="8" key="1">
    <citation type="submission" date="2022-11" db="UniProtKB">
        <authorList>
            <consortium name="WormBaseParasite"/>
        </authorList>
    </citation>
    <scope>IDENTIFICATION</scope>
</reference>
<name>A0A915EP93_9BILA</name>
<keyword evidence="6" id="KW-0732">Signal</keyword>
<dbReference type="Proteomes" id="UP000887574">
    <property type="component" value="Unplaced"/>
</dbReference>
<evidence type="ECO:0000256" key="2">
    <source>
        <dbReference type="ARBA" id="ARBA00012544"/>
    </source>
</evidence>
<dbReference type="CDD" id="cd03784">
    <property type="entry name" value="GT1_Gtf-like"/>
    <property type="match status" value="1"/>
</dbReference>
<evidence type="ECO:0000313" key="7">
    <source>
        <dbReference type="Proteomes" id="UP000887574"/>
    </source>
</evidence>
<dbReference type="WBParaSite" id="jg8355">
    <property type="protein sequence ID" value="jg8355"/>
    <property type="gene ID" value="jg8355"/>
</dbReference>
<organism evidence="7 8">
    <name type="scientific">Ditylenchus dipsaci</name>
    <dbReference type="NCBI Taxonomy" id="166011"/>
    <lineage>
        <taxon>Eukaryota</taxon>
        <taxon>Metazoa</taxon>
        <taxon>Ecdysozoa</taxon>
        <taxon>Nematoda</taxon>
        <taxon>Chromadorea</taxon>
        <taxon>Rhabditida</taxon>
        <taxon>Tylenchina</taxon>
        <taxon>Tylenchomorpha</taxon>
        <taxon>Sphaerularioidea</taxon>
        <taxon>Anguinidae</taxon>
        <taxon>Anguininae</taxon>
        <taxon>Ditylenchus</taxon>
    </lineage>
</organism>
<sequence length="775" mass="87279">MKVSSSCLLFLTIWLINITGVNAGRILVGVAPDIKSHLGSMMPLLKKLASAGHQITIFHATSDKATDFGTNISSVHVKLEKEDKTRINTMIWTQSLHAHMIGMVYTKISGAFTGFLTNHSENIKETLNTKYDLIIASALFNVHFFAFAEILKLHQNVPIIIFASSNFFSSDAYHNALAQNWVSSPHMFGFEPEDVLDTFETSRFMTRLVNVGEHLGELASMGYVDNVVLSPQVAKLTTKKDFGFLKMYKQSSLKISDMINYLGLPTAIVNDLKIIGAHCGKPSKLPKEFLDFVEDSKSKGTIYIAFGTIVPWDSAPEEIKTVFFDALDQLVDYRIIFAYNGQFPDRPLPPHLKLVKWAPQLDILQHSNTKLVSYPWRAQKANMKVSSSCLLFLTIWLINITGVNAGRILVGVAPDIKSHLGSMMPCSKIEARCNATLIYRDPEMIPTKEIKETLNTKYDLIIASALFNVHFFAFAEILKLHQNVPIIIFASSNFFSSDAYHNALAQNWVSSPHMFGFEPEDVLDTFETSRFMTRLVNVDNVVLSPQVAKLTTKKDFGFLKMYKQSSLKISDMINYLGLPTAIVNDLKIIGAHCGKPSKLPKEFLDFVEDSKSKGTIYIAFGTIVPWDSAPEEIKTVFFDALDQLVDYRIIFAYNGQFPDRPLPPHLKLVKWAPQLDILQHSNTKLFLTHGGLKNKRDSEHKYDLIIASALFNVHFFAFAEILKLHQNVPIIIFASSNFFSSDAYHNALAQNWVSSPHMFGFEPEDDWTHLKLLDL</sequence>
<dbReference type="AlphaFoldDB" id="A0A915EP93"/>
<evidence type="ECO:0000256" key="5">
    <source>
        <dbReference type="ARBA" id="ARBA00047475"/>
    </source>
</evidence>
<dbReference type="InterPro" id="IPR050271">
    <property type="entry name" value="UDP-glycosyltransferase"/>
</dbReference>
<protein>
    <recommendedName>
        <fullName evidence="2">glucuronosyltransferase</fullName>
        <ecNumber evidence="2">2.4.1.17</ecNumber>
    </recommendedName>
</protein>
<dbReference type="PANTHER" id="PTHR48043:SF119">
    <property type="entry name" value="UDP-GLUCURONOSYLTRANSFERASE"/>
    <property type="match status" value="1"/>
</dbReference>
<dbReference type="EC" id="2.4.1.17" evidence="2"/>
<comment type="similarity">
    <text evidence="1">Belongs to the UDP-glycosyltransferase family.</text>
</comment>
<evidence type="ECO:0000256" key="3">
    <source>
        <dbReference type="ARBA" id="ARBA00022676"/>
    </source>
</evidence>
<dbReference type="PANTHER" id="PTHR48043">
    <property type="entry name" value="EG:EG0003.4 PROTEIN-RELATED"/>
    <property type="match status" value="1"/>
</dbReference>
<dbReference type="Pfam" id="PF00201">
    <property type="entry name" value="UDPGT"/>
    <property type="match status" value="2"/>
</dbReference>
<evidence type="ECO:0000256" key="4">
    <source>
        <dbReference type="ARBA" id="ARBA00022679"/>
    </source>
</evidence>
<evidence type="ECO:0000256" key="6">
    <source>
        <dbReference type="SAM" id="SignalP"/>
    </source>
</evidence>
<evidence type="ECO:0000313" key="8">
    <source>
        <dbReference type="WBParaSite" id="jg8355"/>
    </source>
</evidence>
<accession>A0A915EP93</accession>
<keyword evidence="3" id="KW-0328">Glycosyltransferase</keyword>
<keyword evidence="7" id="KW-1185">Reference proteome</keyword>
<comment type="catalytic activity">
    <reaction evidence="5">
        <text>glucuronate acceptor + UDP-alpha-D-glucuronate = acceptor beta-D-glucuronoside + UDP + H(+)</text>
        <dbReference type="Rhea" id="RHEA:21032"/>
        <dbReference type="ChEBI" id="CHEBI:15378"/>
        <dbReference type="ChEBI" id="CHEBI:58052"/>
        <dbReference type="ChEBI" id="CHEBI:58223"/>
        <dbReference type="ChEBI" id="CHEBI:132367"/>
        <dbReference type="ChEBI" id="CHEBI:132368"/>
        <dbReference type="EC" id="2.4.1.17"/>
    </reaction>
</comment>
<evidence type="ECO:0000256" key="1">
    <source>
        <dbReference type="ARBA" id="ARBA00009995"/>
    </source>
</evidence>
<proteinExistence type="inferred from homology"/>
<feature type="signal peptide" evidence="6">
    <location>
        <begin position="1"/>
        <end position="23"/>
    </location>
</feature>
<keyword evidence="4" id="KW-0808">Transferase</keyword>
<dbReference type="GO" id="GO:0015020">
    <property type="term" value="F:glucuronosyltransferase activity"/>
    <property type="evidence" value="ECO:0007669"/>
    <property type="project" value="UniProtKB-EC"/>
</dbReference>
<dbReference type="InterPro" id="IPR002213">
    <property type="entry name" value="UDP_glucos_trans"/>
</dbReference>
<feature type="chain" id="PRO_5037962500" description="glucuronosyltransferase" evidence="6">
    <location>
        <begin position="24"/>
        <end position="775"/>
    </location>
</feature>
<dbReference type="Gene3D" id="3.40.50.2000">
    <property type="entry name" value="Glycogen Phosphorylase B"/>
    <property type="match status" value="2"/>
</dbReference>
<dbReference type="SUPFAM" id="SSF53756">
    <property type="entry name" value="UDP-Glycosyltransferase/glycogen phosphorylase"/>
    <property type="match status" value="2"/>
</dbReference>